<evidence type="ECO:0000313" key="7">
    <source>
        <dbReference type="EMBL" id="NMQ18564.1"/>
    </source>
</evidence>
<dbReference type="RefSeq" id="WP_169247823.1">
    <property type="nucleotide sequence ID" value="NZ_SPMZ01000014.1"/>
</dbReference>
<dbReference type="Gene3D" id="3.30.450.20">
    <property type="entry name" value="PAS domain"/>
    <property type="match status" value="3"/>
</dbReference>
<evidence type="ECO:0000256" key="1">
    <source>
        <dbReference type="SAM" id="Phobius"/>
    </source>
</evidence>
<dbReference type="SMART" id="SM00304">
    <property type="entry name" value="HAMP"/>
    <property type="match status" value="1"/>
</dbReference>
<dbReference type="InterPro" id="IPR052155">
    <property type="entry name" value="Biofilm_reg_signaling"/>
</dbReference>
<dbReference type="InterPro" id="IPR003660">
    <property type="entry name" value="HAMP_dom"/>
</dbReference>
<proteinExistence type="predicted"/>
<keyword evidence="1" id="KW-0812">Transmembrane</keyword>
<dbReference type="Gene3D" id="3.20.20.450">
    <property type="entry name" value="EAL domain"/>
    <property type="match status" value="1"/>
</dbReference>
<dbReference type="SMART" id="SM00052">
    <property type="entry name" value="EAL"/>
    <property type="match status" value="1"/>
</dbReference>
<dbReference type="PROSITE" id="PS50887">
    <property type="entry name" value="GGDEF"/>
    <property type="match status" value="1"/>
</dbReference>
<keyword evidence="1" id="KW-0472">Membrane</keyword>
<dbReference type="InterPro" id="IPR029787">
    <property type="entry name" value="Nucleotide_cyclase"/>
</dbReference>
<feature type="domain" description="GGDEF" evidence="6">
    <location>
        <begin position="626"/>
        <end position="758"/>
    </location>
</feature>
<dbReference type="InterPro" id="IPR035919">
    <property type="entry name" value="EAL_sf"/>
</dbReference>
<dbReference type="EMBL" id="SPMZ01000014">
    <property type="protein sequence ID" value="NMQ18564.1"/>
    <property type="molecule type" value="Genomic_DNA"/>
</dbReference>
<dbReference type="CDD" id="cd01948">
    <property type="entry name" value="EAL"/>
    <property type="match status" value="1"/>
</dbReference>
<dbReference type="Pfam" id="PF08448">
    <property type="entry name" value="PAS_4"/>
    <property type="match status" value="1"/>
</dbReference>
<evidence type="ECO:0000259" key="2">
    <source>
        <dbReference type="PROSITE" id="PS50112"/>
    </source>
</evidence>
<dbReference type="Pfam" id="PF00990">
    <property type="entry name" value="GGDEF"/>
    <property type="match status" value="1"/>
</dbReference>
<evidence type="ECO:0000259" key="5">
    <source>
        <dbReference type="PROSITE" id="PS50885"/>
    </source>
</evidence>
<feature type="transmembrane region" description="Helical" evidence="1">
    <location>
        <begin position="262"/>
        <end position="285"/>
    </location>
</feature>
<feature type="domain" description="PAS" evidence="2">
    <location>
        <begin position="469"/>
        <end position="515"/>
    </location>
</feature>
<dbReference type="Proteomes" id="UP000760480">
    <property type="component" value="Unassembled WGS sequence"/>
</dbReference>
<dbReference type="PROSITE" id="PS50883">
    <property type="entry name" value="EAL"/>
    <property type="match status" value="1"/>
</dbReference>
<evidence type="ECO:0000259" key="3">
    <source>
        <dbReference type="PROSITE" id="PS50113"/>
    </source>
</evidence>
<dbReference type="PANTHER" id="PTHR44757">
    <property type="entry name" value="DIGUANYLATE CYCLASE DGCP"/>
    <property type="match status" value="1"/>
</dbReference>
<comment type="caution">
    <text evidence="7">The sequence shown here is derived from an EMBL/GenBank/DDBJ whole genome shotgun (WGS) entry which is preliminary data.</text>
</comment>
<dbReference type="Gene3D" id="6.10.340.10">
    <property type="match status" value="1"/>
</dbReference>
<dbReference type="InterPro" id="IPR000160">
    <property type="entry name" value="GGDEF_dom"/>
</dbReference>
<protein>
    <submittedName>
        <fullName evidence="7">EAL domain-containing protein</fullName>
    </submittedName>
</protein>
<dbReference type="Pfam" id="PF13426">
    <property type="entry name" value="PAS_9"/>
    <property type="match status" value="1"/>
</dbReference>
<dbReference type="NCBIfam" id="TIGR00229">
    <property type="entry name" value="sensory_box"/>
    <property type="match status" value="2"/>
</dbReference>
<dbReference type="Gene3D" id="3.30.70.270">
    <property type="match status" value="1"/>
</dbReference>
<dbReference type="PANTHER" id="PTHR44757:SF2">
    <property type="entry name" value="BIOFILM ARCHITECTURE MAINTENANCE PROTEIN MBAA"/>
    <property type="match status" value="1"/>
</dbReference>
<gene>
    <name evidence="7" type="ORF">E4P82_04735</name>
</gene>
<dbReference type="PROSITE" id="PS50112">
    <property type="entry name" value="PAS"/>
    <property type="match status" value="1"/>
</dbReference>
<accession>A0ABX1TIR8</accession>
<feature type="domain" description="EAL" evidence="4">
    <location>
        <begin position="767"/>
        <end position="1021"/>
    </location>
</feature>
<feature type="domain" description="PAC" evidence="3">
    <location>
        <begin position="420"/>
        <end position="472"/>
    </location>
</feature>
<dbReference type="SUPFAM" id="SSF55073">
    <property type="entry name" value="Nucleotide cyclase"/>
    <property type="match status" value="1"/>
</dbReference>
<evidence type="ECO:0000259" key="6">
    <source>
        <dbReference type="PROSITE" id="PS50887"/>
    </source>
</evidence>
<feature type="domain" description="HAMP" evidence="5">
    <location>
        <begin position="296"/>
        <end position="338"/>
    </location>
</feature>
<dbReference type="InterPro" id="IPR000014">
    <property type="entry name" value="PAS"/>
</dbReference>
<dbReference type="InterPro" id="IPR043128">
    <property type="entry name" value="Rev_trsase/Diguanyl_cyclase"/>
</dbReference>
<feature type="domain" description="PAC" evidence="3">
    <location>
        <begin position="542"/>
        <end position="594"/>
    </location>
</feature>
<dbReference type="Pfam" id="PF00563">
    <property type="entry name" value="EAL"/>
    <property type="match status" value="1"/>
</dbReference>
<sequence length="1031" mass="114459">MAALPLTVVAMLVWLWLVPLIRADFETRHQALARAVAGQIETYLFGVQRQLDAVAGLWRGLGYRPTPYWFALLDAHVGTGEVFEAIYMFNSADRVHSVGLPETQRGRREDLIGLDLSQRDFLRRTRTLGERVWSEVFLSVVTGRLAVALAVPVNNQGVVGEIAIEPLAAFLNGLPGQSDLLALILDHRGQVIAHSGRAFGGQQLNLSHLPIVREALHGQFSTQGFEFEGEALLGTVVGVPRVDWIVLIAQPQREIFQQVATILSVMVVGVGGALLLAILAGSVLARACSKRFADYVEQTGAIARGDYDRPWPTSRIVEFADLANGLQRMSDAIHQREQAILASEARFRDLSAMASDWFWEQDEQFRFTYFSTGDATHCLEQSGIVLPALLGKTRWEIPIDMTAEQWAEHRSMLEAHQPFRDFEYRRYLNDDAEHWFSINGQPRFDAAGRFVGYRGTGRDITERKRAEAHQRLAEAVFEAAQDAILVLDSEGRIVAVNPTFTTITGYTEAEVRGQTPHLLWADSQPEAYFATLWQTVLHEGAWQGEFWSRCKDGEHRAMLASLGAVRDTAGRVTHYVGIATDITTSKVAEKRIERLAFFDTLTDLPNRALLAQRAELALALAKRHHDTLAVLFLDLDRFKEVNDSLGHAEGDDLLIQVAERLKALTRTEDTVCRLGGDEFVLLLPEVNQERTLRVAGKILAAFCQPFTVASHSLQVTVSIGIALYPHDGIDFAELMRNADTALYRAKQDGRNTRVLYDQAMNAALVERLILETDLRGAIAAGHLRAYFQPKVRLGDQALVGAEALMRWFHPERGLIPPDQFIPVAEASDLIITLGDWMLAEVCRQLAAWRGEGWPPLVVAVNLAARHFRQPGLVERICGLLEAHGLPPHVLELELTESTLLELGAQTEDTLRSLKQLGVGLAIDDFGTGYSSLSYLKRLPLTALKIDRGFVRDLAIDPDDRALVATIVAIGHQMNMVVVAEGVETEDQRHFLLEQGCDLAQGYLFGRPMPVEELVNWLASASYELDPGACSA</sequence>
<dbReference type="SMART" id="SM00086">
    <property type="entry name" value="PAC"/>
    <property type="match status" value="2"/>
</dbReference>
<dbReference type="InterPro" id="IPR001610">
    <property type="entry name" value="PAC"/>
</dbReference>
<dbReference type="SMART" id="SM00091">
    <property type="entry name" value="PAS"/>
    <property type="match status" value="1"/>
</dbReference>
<dbReference type="InterPro" id="IPR013656">
    <property type="entry name" value="PAS_4"/>
</dbReference>
<keyword evidence="8" id="KW-1185">Reference proteome</keyword>
<evidence type="ECO:0000313" key="8">
    <source>
        <dbReference type="Proteomes" id="UP000760480"/>
    </source>
</evidence>
<dbReference type="PROSITE" id="PS50885">
    <property type="entry name" value="HAMP"/>
    <property type="match status" value="1"/>
</dbReference>
<dbReference type="CDD" id="cd01949">
    <property type="entry name" value="GGDEF"/>
    <property type="match status" value="1"/>
</dbReference>
<dbReference type="SUPFAM" id="SSF55785">
    <property type="entry name" value="PYP-like sensor domain (PAS domain)"/>
    <property type="match status" value="2"/>
</dbReference>
<organism evidence="7 8">
    <name type="scientific">Candidatus Competibacter phosphatis</name>
    <dbReference type="NCBI Taxonomy" id="221280"/>
    <lineage>
        <taxon>Bacteria</taxon>
        <taxon>Pseudomonadati</taxon>
        <taxon>Pseudomonadota</taxon>
        <taxon>Gammaproteobacteria</taxon>
        <taxon>Candidatus Competibacteraceae</taxon>
        <taxon>Candidatus Competibacter</taxon>
    </lineage>
</organism>
<keyword evidence="1" id="KW-1133">Transmembrane helix</keyword>
<dbReference type="InterPro" id="IPR000700">
    <property type="entry name" value="PAS-assoc_C"/>
</dbReference>
<dbReference type="InterPro" id="IPR001633">
    <property type="entry name" value="EAL_dom"/>
</dbReference>
<reference evidence="7 8" key="1">
    <citation type="submission" date="2019-03" db="EMBL/GenBank/DDBJ databases">
        <title>Metabolic reconstructions from genomes of highly enriched 'Candidatus Accumulibacter' and 'Candidatus Competibacter' bioreactor populations.</title>
        <authorList>
            <person name="Annavajhala M.K."/>
            <person name="Welles L."/>
            <person name="Abbas B."/>
            <person name="Sorokin D."/>
            <person name="Park H."/>
            <person name="Van Loosdrecht M."/>
            <person name="Chandran K."/>
        </authorList>
    </citation>
    <scope>NUCLEOTIDE SEQUENCE [LARGE SCALE GENOMIC DNA]</scope>
    <source>
        <strain evidence="7 8">SBR_G</strain>
    </source>
</reference>
<evidence type="ECO:0000259" key="4">
    <source>
        <dbReference type="PROSITE" id="PS50883"/>
    </source>
</evidence>
<name>A0ABX1TIR8_9GAMM</name>
<dbReference type="SMART" id="SM00267">
    <property type="entry name" value="GGDEF"/>
    <property type="match status" value="1"/>
</dbReference>
<dbReference type="InterPro" id="IPR035965">
    <property type="entry name" value="PAS-like_dom_sf"/>
</dbReference>
<dbReference type="CDD" id="cd00130">
    <property type="entry name" value="PAS"/>
    <property type="match status" value="2"/>
</dbReference>
<dbReference type="NCBIfam" id="TIGR00254">
    <property type="entry name" value="GGDEF"/>
    <property type="match status" value="1"/>
</dbReference>
<dbReference type="SUPFAM" id="SSF141868">
    <property type="entry name" value="EAL domain-like"/>
    <property type="match status" value="1"/>
</dbReference>
<dbReference type="PROSITE" id="PS50113">
    <property type="entry name" value="PAC"/>
    <property type="match status" value="2"/>
</dbReference>